<sequence>MKLTEQQLAQLMSQKSTQNNQQAVQASDCLDASPASSERLRQAEKLLDNHTTAQAMKAALAAKPWAQAVASDVQHRQQSWVIRLLNGSAMKWGMTAAAFAFVAMVAVPQLNQSVEQSLPLTDQNVANDMINSGHFDAPVSDQLNSGGFEPVDRSSKDRVSQHSFG</sequence>
<feature type="compositionally biased region" description="Basic and acidic residues" evidence="1">
    <location>
        <begin position="150"/>
        <end position="165"/>
    </location>
</feature>
<evidence type="ECO:0000313" key="3">
    <source>
        <dbReference type="Proteomes" id="UP001595533"/>
    </source>
</evidence>
<accession>A0ABV7J8U7</accession>
<evidence type="ECO:0000256" key="1">
    <source>
        <dbReference type="SAM" id="MobiDB-lite"/>
    </source>
</evidence>
<keyword evidence="3" id="KW-1185">Reference proteome</keyword>
<organism evidence="2 3">
    <name type="scientific">Marinicella sediminis</name>
    <dbReference type="NCBI Taxonomy" id="1792834"/>
    <lineage>
        <taxon>Bacteria</taxon>
        <taxon>Pseudomonadati</taxon>
        <taxon>Pseudomonadota</taxon>
        <taxon>Gammaproteobacteria</taxon>
        <taxon>Lysobacterales</taxon>
        <taxon>Marinicellaceae</taxon>
        <taxon>Marinicella</taxon>
    </lineage>
</organism>
<evidence type="ECO:0008006" key="4">
    <source>
        <dbReference type="Google" id="ProtNLM"/>
    </source>
</evidence>
<dbReference type="Proteomes" id="UP001595533">
    <property type="component" value="Unassembled WGS sequence"/>
</dbReference>
<evidence type="ECO:0000313" key="2">
    <source>
        <dbReference type="EMBL" id="MFC3194554.1"/>
    </source>
</evidence>
<name>A0ABV7J8U7_9GAMM</name>
<gene>
    <name evidence="2" type="ORF">ACFODZ_09930</name>
</gene>
<protein>
    <recommendedName>
        <fullName evidence="4">DUF3619 family protein</fullName>
    </recommendedName>
</protein>
<proteinExistence type="predicted"/>
<comment type="caution">
    <text evidence="2">The sequence shown here is derived from an EMBL/GenBank/DDBJ whole genome shotgun (WGS) entry which is preliminary data.</text>
</comment>
<dbReference type="EMBL" id="JBHRTS010000004">
    <property type="protein sequence ID" value="MFC3194554.1"/>
    <property type="molecule type" value="Genomic_DNA"/>
</dbReference>
<dbReference type="RefSeq" id="WP_077411260.1">
    <property type="nucleotide sequence ID" value="NZ_JBHRTS010000004.1"/>
</dbReference>
<reference evidence="3" key="1">
    <citation type="journal article" date="2019" name="Int. J. Syst. Evol. Microbiol.">
        <title>The Global Catalogue of Microorganisms (GCM) 10K type strain sequencing project: providing services to taxonomists for standard genome sequencing and annotation.</title>
        <authorList>
            <consortium name="The Broad Institute Genomics Platform"/>
            <consortium name="The Broad Institute Genome Sequencing Center for Infectious Disease"/>
            <person name="Wu L."/>
            <person name="Ma J."/>
        </authorList>
    </citation>
    <scope>NUCLEOTIDE SEQUENCE [LARGE SCALE GENOMIC DNA]</scope>
    <source>
        <strain evidence="3">KCTC 42953</strain>
    </source>
</reference>
<feature type="region of interest" description="Disordered" evidence="1">
    <location>
        <begin position="141"/>
        <end position="165"/>
    </location>
</feature>